<evidence type="ECO:0000256" key="5">
    <source>
        <dbReference type="SAM" id="MobiDB-lite"/>
    </source>
</evidence>
<proteinExistence type="inferred from homology"/>
<organism evidence="6 7">
    <name type="scientific">Acacia crassicarpa</name>
    <name type="common">northern wattle</name>
    <dbReference type="NCBI Taxonomy" id="499986"/>
    <lineage>
        <taxon>Eukaryota</taxon>
        <taxon>Viridiplantae</taxon>
        <taxon>Streptophyta</taxon>
        <taxon>Embryophyta</taxon>
        <taxon>Tracheophyta</taxon>
        <taxon>Spermatophyta</taxon>
        <taxon>Magnoliopsida</taxon>
        <taxon>eudicotyledons</taxon>
        <taxon>Gunneridae</taxon>
        <taxon>Pentapetalae</taxon>
        <taxon>rosids</taxon>
        <taxon>fabids</taxon>
        <taxon>Fabales</taxon>
        <taxon>Fabaceae</taxon>
        <taxon>Caesalpinioideae</taxon>
        <taxon>mimosoid clade</taxon>
        <taxon>Acacieae</taxon>
        <taxon>Acacia</taxon>
    </lineage>
</organism>
<gene>
    <name evidence="6" type="ORF">QN277_021167</name>
</gene>
<evidence type="ECO:0008006" key="8">
    <source>
        <dbReference type="Google" id="ProtNLM"/>
    </source>
</evidence>
<dbReference type="InterPro" id="IPR024861">
    <property type="entry name" value="Donson"/>
</dbReference>
<comment type="caution">
    <text evidence="6">The sequence shown here is derived from an EMBL/GenBank/DDBJ whole genome shotgun (WGS) entry which is preliminary data.</text>
</comment>
<dbReference type="GO" id="GO:0033260">
    <property type="term" value="P:nuclear DNA replication"/>
    <property type="evidence" value="ECO:0007669"/>
    <property type="project" value="TreeGrafter"/>
</dbReference>
<dbReference type="PRINTS" id="PR02064">
    <property type="entry name" value="DONSON"/>
</dbReference>
<dbReference type="PANTHER" id="PTHR12972:SF0">
    <property type="entry name" value="PROTEIN DOWNSTREAM NEIGHBOR OF SON"/>
    <property type="match status" value="1"/>
</dbReference>
<evidence type="ECO:0000313" key="7">
    <source>
        <dbReference type="Proteomes" id="UP001293593"/>
    </source>
</evidence>
<sequence>MAKVVASSSLLHRSHLIGSEHQNSDTMMKRKTPSELRGEQLKRASAVTVDLTDESPLPLSSTSNDGDNGLKRPGLSRNPKFIDTRVDDVFPVKKSRFRMTSGKENAKENTPTEKTIIQKNPYVLTNLATTKQQGISCLENAVAPSEVSKYSTLQSCHTMEKCSQAKFLTVTELSSSADRSSGLAAIDMGNALRGLAAPEQNVSCGLAADSSKRLEDTASNTVGSFINDCHVPGHKAPLDLTLKTSMRIVSSSMNRIQRSFMRRAMPQFTFKHGTFKAQNMSGHSHLKSNSDAFEVLHSWMYPQSTLPPSVISVLSSSNADGELEFLNKRQIKWEEAFRNLYYMLRNNACGIFYVCTSQFVVMFTGSDGSDKSISSCNGYISQSTRGLRSLLREHDVCFSMPLCHSKVEQIATEHLVELSEIEKHNLGQTRRMRSLSDVDNTPESLLVFSGNMNVHGLYDLLLNYRSFYTSLSGMDVPVLCSPVPFQNATISSPDIKCMEVKRAEQIAASYDESYMKDADIAQGSSDGLCWSIEIKDTILPPWIISGICSLMSSEGRKFEASFVTESSSIGLNVALNSTCEKSESTAAGDGSLQNCNGFGIPGAVVISGLQSRPLKGLKYSDDSYTASLSPV</sequence>
<feature type="region of interest" description="Disordered" evidence="5">
    <location>
        <begin position="1"/>
        <end position="82"/>
    </location>
</feature>
<comment type="subcellular location">
    <subcellularLocation>
        <location evidence="1">Nucleus</location>
    </subcellularLocation>
</comment>
<evidence type="ECO:0000256" key="3">
    <source>
        <dbReference type="ARBA" id="ARBA00023242"/>
    </source>
</evidence>
<keyword evidence="7" id="KW-1185">Reference proteome</keyword>
<dbReference type="PANTHER" id="PTHR12972">
    <property type="entry name" value="DOWNSTREAM NEIGHBOR OF SON"/>
    <property type="match status" value="1"/>
</dbReference>
<comment type="similarity">
    <text evidence="4">Belongs to the DONSON family.</text>
</comment>
<dbReference type="EMBL" id="JAWXYG010000005">
    <property type="protein sequence ID" value="KAK4272644.1"/>
    <property type="molecule type" value="Genomic_DNA"/>
</dbReference>
<feature type="compositionally biased region" description="Polar residues" evidence="5">
    <location>
        <begin position="1"/>
        <end position="11"/>
    </location>
</feature>
<keyword evidence="2" id="KW-0217">Developmental protein</keyword>
<name>A0AAE1KE74_9FABA</name>
<dbReference type="GO" id="GO:0005634">
    <property type="term" value="C:nucleus"/>
    <property type="evidence" value="ECO:0007669"/>
    <property type="project" value="UniProtKB-SubCell"/>
</dbReference>
<protein>
    <recommendedName>
        <fullName evidence="8">Protein downstream neighbor of Son</fullName>
    </recommendedName>
</protein>
<evidence type="ECO:0000256" key="4">
    <source>
        <dbReference type="ARBA" id="ARBA00025806"/>
    </source>
</evidence>
<evidence type="ECO:0000313" key="6">
    <source>
        <dbReference type="EMBL" id="KAK4272644.1"/>
    </source>
</evidence>
<feature type="compositionally biased region" description="Basic and acidic residues" evidence="5">
    <location>
        <begin position="32"/>
        <end position="42"/>
    </location>
</feature>
<evidence type="ECO:0000256" key="1">
    <source>
        <dbReference type="ARBA" id="ARBA00004123"/>
    </source>
</evidence>
<evidence type="ECO:0000256" key="2">
    <source>
        <dbReference type="ARBA" id="ARBA00022473"/>
    </source>
</evidence>
<keyword evidence="3" id="KW-0539">Nucleus</keyword>
<dbReference type="AlphaFoldDB" id="A0AAE1KE74"/>
<reference evidence="6" key="1">
    <citation type="submission" date="2023-10" db="EMBL/GenBank/DDBJ databases">
        <title>Chromosome-level genome of the transformable northern wattle, Acacia crassicarpa.</title>
        <authorList>
            <person name="Massaro I."/>
            <person name="Sinha N.R."/>
            <person name="Poethig S."/>
            <person name="Leichty A.R."/>
        </authorList>
    </citation>
    <scope>NUCLEOTIDE SEQUENCE</scope>
    <source>
        <strain evidence="6">Acra3RX</strain>
        <tissue evidence="6">Leaf</tissue>
    </source>
</reference>
<dbReference type="Proteomes" id="UP001293593">
    <property type="component" value="Unassembled WGS sequence"/>
</dbReference>
<accession>A0AAE1KE74</accession>